<evidence type="ECO:0000259" key="5">
    <source>
        <dbReference type="PROSITE" id="PS50125"/>
    </source>
</evidence>
<keyword evidence="4" id="KW-0175">Coiled coil</keyword>
<dbReference type="EMBL" id="AY316746">
    <property type="protein sequence ID" value="AAQ87199.1"/>
    <property type="molecule type" value="Genomic_DNA"/>
</dbReference>
<name>Q6W219_SINFN</name>
<feature type="coiled-coil region" evidence="4">
    <location>
        <begin position="643"/>
        <end position="685"/>
    </location>
</feature>
<evidence type="ECO:0000256" key="1">
    <source>
        <dbReference type="ARBA" id="ARBA00022574"/>
    </source>
</evidence>
<dbReference type="PROSITE" id="PS00678">
    <property type="entry name" value="WD_REPEATS_1"/>
    <property type="match status" value="6"/>
</dbReference>
<dbReference type="InterPro" id="IPR015943">
    <property type="entry name" value="WD40/YVTN_repeat-like_dom_sf"/>
</dbReference>
<evidence type="ECO:0000256" key="3">
    <source>
        <dbReference type="PROSITE-ProRule" id="PRU00221"/>
    </source>
</evidence>
<feature type="repeat" description="WD" evidence="3">
    <location>
        <begin position="1332"/>
        <end position="1373"/>
    </location>
</feature>
<dbReference type="InterPro" id="IPR036322">
    <property type="entry name" value="WD40_repeat_dom_sf"/>
</dbReference>
<feature type="repeat" description="WD" evidence="3">
    <location>
        <begin position="1416"/>
        <end position="1458"/>
    </location>
</feature>
<keyword evidence="6" id="KW-0614">Plasmid</keyword>
<accession>Q6W219</accession>
<protein>
    <submittedName>
        <fullName evidence="6">Vegetatible incompatibility protein HET-E-1</fullName>
    </submittedName>
</protein>
<feature type="repeat" description="WD" evidence="3">
    <location>
        <begin position="815"/>
        <end position="856"/>
    </location>
</feature>
<dbReference type="PANTHER" id="PTHR19879:SF9">
    <property type="entry name" value="TRANSCRIPTION INITIATION FACTOR TFIID SUBUNIT 5"/>
    <property type="match status" value="1"/>
</dbReference>
<dbReference type="GO" id="GO:0009190">
    <property type="term" value="P:cyclic nucleotide biosynthetic process"/>
    <property type="evidence" value="ECO:0007669"/>
    <property type="project" value="InterPro"/>
</dbReference>
<gene>
    <name evidence="6" type="ORF">RNGR00177</name>
</gene>
<dbReference type="RefSeq" id="WP_032490845.1">
    <property type="nucleotide sequence ID" value="NC_012586.1"/>
</dbReference>
<evidence type="ECO:0000256" key="2">
    <source>
        <dbReference type="ARBA" id="ARBA00022737"/>
    </source>
</evidence>
<dbReference type="GO" id="GO:0004016">
    <property type="term" value="F:adenylate cyclase activity"/>
    <property type="evidence" value="ECO:0007669"/>
    <property type="project" value="UniProtKB-ARBA"/>
</dbReference>
<organism evidence="6">
    <name type="scientific">Sinorhizobium fredii (strain NBRC 101917 / NGR234)</name>
    <dbReference type="NCBI Taxonomy" id="394"/>
    <lineage>
        <taxon>Bacteria</taxon>
        <taxon>Pseudomonadati</taxon>
        <taxon>Pseudomonadota</taxon>
        <taxon>Alphaproteobacteria</taxon>
        <taxon>Hyphomicrobiales</taxon>
        <taxon>Rhizobiaceae</taxon>
        <taxon>Sinorhizobium/Ensifer group</taxon>
        <taxon>Sinorhizobium</taxon>
    </lineage>
</organism>
<dbReference type="PANTHER" id="PTHR19879">
    <property type="entry name" value="TRANSCRIPTION INITIATION FACTOR TFIID"/>
    <property type="match status" value="1"/>
</dbReference>
<dbReference type="InterPro" id="IPR019775">
    <property type="entry name" value="WD40_repeat_CS"/>
</dbReference>
<dbReference type="Pfam" id="PF00211">
    <property type="entry name" value="Guanylate_cyc"/>
    <property type="match status" value="1"/>
</dbReference>
<dbReference type="InterPro" id="IPR011047">
    <property type="entry name" value="Quinoprotein_ADH-like_sf"/>
</dbReference>
<dbReference type="InterPro" id="IPR001054">
    <property type="entry name" value="A/G_cyclase"/>
</dbReference>
<dbReference type="PROSITE" id="PS50294">
    <property type="entry name" value="WD_REPEATS_REGION"/>
    <property type="match status" value="9"/>
</dbReference>
<feature type="repeat" description="WD" evidence="3">
    <location>
        <begin position="1208"/>
        <end position="1249"/>
    </location>
</feature>
<dbReference type="CDD" id="cd07302">
    <property type="entry name" value="CHD"/>
    <property type="match status" value="1"/>
</dbReference>
<sequence>MSVDRVQRRIAAILAADVVGYSRLMGKDEEATLAILKAHREIVDTLIAEHSGRIFGSAGDSVVAEFASPVEAVRCATEIQLALDRQNKEMPEQSRMRLRIGINLGDVVIDGDNLMGDGVNVAARLETLAPPGGICISEAIHTQVRDRLSLDFLDMGEYKVKNIVRPVRVYRVPLASEERIRSPFRGLDAFDFEHAELFFGRARAIATCTERLEQLAASGRAFLLIYGMSGSGKSSLLRAGLLPAITKAGATPGIALWRRCVIRPSQGPSAVASLAAGLLRKEALPELAEEKSAAELADLLRSAPERAVALVRAALGRAANAAGIAPSQCRLALAVDQLEELFTTEAEPASRALLVRLLMAFAGSGLVWVIGTIRSDFYHRCSDVPGFSVLKDGLGSYELLPPTSAEIAQMIREPARSAGLRFEESADHGRLDDVLQGAATADPGSLPLLQFMLDALYEAGRDRRLLTFAAYRALGGLEGAIARRADEVIDGLPLEIEEALPVVLRGLSTVRLGDETVAARPAPLADLASSPAQATLAEALIAARLLVSDEDAEGHAIIRVAHEALLSRWPRARDIVNANRTFLETRARVQADAHRWLLDNRNPDLLLPAGKRLAEAEELLQSRREEVDGQVISYVDASMLAHEVRLEKERQAERARIETEEATKRERLEHEAARQRLEAEAATRLARRTRIGAAVALVLAVGAAAGAVVGLRGQSEAIRQAERAEGNAREAKAAEMQARAAEAQAREAKDQALRNQSLSLAFLSHTTETAGDTEAAILLALEALPKDMAAPSRPYLPEAEAALYQALLQHRQTAVFRHDDGVTDAAFSPTGDRIVTSSYDKTTRIWNVEDSFQIAILKGHEGPVERASFSPDGSRVATAGRDGTARIWDAASGGQLYLLPQPGNVNTAMFNAAGTRLLTGSDMRAPAVWDTQTGKKVAAAEGDWTTSAMFSPDGLSFAAGYGEERLVRIWSAEDGRPIREIYNRSWPDEVIFSPDGSKLVANAWRTLTWNAVPRLWDVPSGSEVATFGDHASDTQGTTFSHDGRLIATVSLDGTARLWDGVSGKERGVLGRETAGLKRDQAGVPGPEIDKEMNCAFSPDDKLLATASLGNLVRLWDVESDSEFAVIAGHRGLVEHVAFSPDGTRLLTASHDETARLWDIDGVLTTSMRHRRPPTFAAFSPDGTRVITGGGDDTANIWDVASGREVVRLEPNSGFIGDATFSPDGHLVATASSYGRIVLWDAKSGHEALRLNSGKAAVVNLQFSPGSDLIASASDDGAARLWNTSTGVQIAVLTTGGNLRKVLFSPDGELVLTALKDYTARLWKRDGTEVRVLAGHEKRITAAAFSPNGRLVATSSLDGTARVWSIEDGSVVATMRRPGEALTDVAFSPDSKSVVTASRDGSARIWDVADGAEQAALRGHKGFVREATFSPSGLYVVTASPQDGTVRLWSASSGREIAILTGLETVGNVEPASTLAVFNSEGTRMAGVFGDKVARIIRVFPTPQDMIDYARTVVPRELTPCERQRFFLPVEGDIGECPN</sequence>
<dbReference type="Gene3D" id="2.130.10.10">
    <property type="entry name" value="YVTN repeat-like/Quinoprotein amine dehydrogenase"/>
    <property type="match status" value="5"/>
</dbReference>
<feature type="repeat" description="WD" evidence="3">
    <location>
        <begin position="1250"/>
        <end position="1291"/>
    </location>
</feature>
<dbReference type="Pfam" id="PF00400">
    <property type="entry name" value="WD40"/>
    <property type="match status" value="12"/>
</dbReference>
<dbReference type="InterPro" id="IPR027417">
    <property type="entry name" value="P-loop_NTPase"/>
</dbReference>
<keyword evidence="1 3" id="KW-0853">WD repeat</keyword>
<dbReference type="SUPFAM" id="SSF55073">
    <property type="entry name" value="Nucleotide cyclase"/>
    <property type="match status" value="1"/>
</dbReference>
<geneLocation type="plasmid" evidence="6">
    <name>megaplasmid 2</name>
</geneLocation>
<dbReference type="PROSITE" id="PS50082">
    <property type="entry name" value="WD_REPEATS_2"/>
    <property type="match status" value="11"/>
</dbReference>
<dbReference type="SMART" id="SM00320">
    <property type="entry name" value="WD40"/>
    <property type="match status" value="14"/>
</dbReference>
<proteinExistence type="predicted"/>
<evidence type="ECO:0000313" key="6">
    <source>
        <dbReference type="EMBL" id="AAQ87199.1"/>
    </source>
</evidence>
<feature type="repeat" description="WD" evidence="3">
    <location>
        <begin position="1126"/>
        <end position="1160"/>
    </location>
</feature>
<dbReference type="InterPro" id="IPR020472">
    <property type="entry name" value="WD40_PAC1"/>
</dbReference>
<feature type="repeat" description="WD" evidence="3">
    <location>
        <begin position="1166"/>
        <end position="1207"/>
    </location>
</feature>
<keyword evidence="2" id="KW-0677">Repeat</keyword>
<feature type="domain" description="Guanylate cyclase" evidence="5">
    <location>
        <begin position="12"/>
        <end position="126"/>
    </location>
</feature>
<dbReference type="PROSITE" id="PS50125">
    <property type="entry name" value="GUANYLATE_CYCLASE_2"/>
    <property type="match status" value="1"/>
</dbReference>
<dbReference type="Gene3D" id="3.30.70.1230">
    <property type="entry name" value="Nucleotide cyclase"/>
    <property type="match status" value="1"/>
</dbReference>
<feature type="repeat" description="WD" evidence="3">
    <location>
        <begin position="857"/>
        <end position="898"/>
    </location>
</feature>
<feature type="repeat" description="WD" evidence="3">
    <location>
        <begin position="1095"/>
        <end position="1125"/>
    </location>
</feature>
<dbReference type="PRINTS" id="PR00320">
    <property type="entry name" value="GPROTEINBRPT"/>
</dbReference>
<evidence type="ECO:0000256" key="4">
    <source>
        <dbReference type="SAM" id="Coils"/>
    </source>
</evidence>
<dbReference type="GO" id="GO:0035556">
    <property type="term" value="P:intracellular signal transduction"/>
    <property type="evidence" value="ECO:0007669"/>
    <property type="project" value="InterPro"/>
</dbReference>
<dbReference type="InterPro" id="IPR029787">
    <property type="entry name" value="Nucleotide_cyclase"/>
</dbReference>
<feature type="coiled-coil region" evidence="4">
    <location>
        <begin position="714"/>
        <end position="751"/>
    </location>
</feature>
<dbReference type="SUPFAM" id="SSF52540">
    <property type="entry name" value="P-loop containing nucleoside triphosphate hydrolases"/>
    <property type="match status" value="1"/>
</dbReference>
<dbReference type="Pfam" id="PF20703">
    <property type="entry name" value="nSTAND1"/>
    <property type="match status" value="1"/>
</dbReference>
<reference evidence="6" key="1">
    <citation type="journal article" date="2004" name="J. Bacteriol.">
        <title>An evolutionary hot spot: the pNGR234b replicon of Rhizobium sp. strain NGR234.</title>
        <authorList>
            <person name="Streit W.R."/>
            <person name="Schmitz R.A."/>
            <person name="Perret X."/>
            <person name="Staehelin C."/>
            <person name="Deakin W.J."/>
            <person name="Raasch C."/>
            <person name="Liesegang H."/>
            <person name="Broughton W.J."/>
        </authorList>
    </citation>
    <scope>NUCLEOTIDE SEQUENCE</scope>
    <source>
        <strain evidence="6">NGR234</strain>
        <plasmid evidence="6">megaplasmid 2</plasmid>
    </source>
</reference>
<dbReference type="SUPFAM" id="SSF50978">
    <property type="entry name" value="WD40 repeat-like"/>
    <property type="match status" value="1"/>
</dbReference>
<feature type="repeat" description="WD" evidence="3">
    <location>
        <begin position="1027"/>
        <end position="1059"/>
    </location>
</feature>
<dbReference type="InterPro" id="IPR049052">
    <property type="entry name" value="nSTAND1"/>
</dbReference>
<dbReference type="InterPro" id="IPR001680">
    <property type="entry name" value="WD40_rpt"/>
</dbReference>
<dbReference type="CDD" id="cd00200">
    <property type="entry name" value="WD40"/>
    <property type="match status" value="2"/>
</dbReference>
<dbReference type="SUPFAM" id="SSF50998">
    <property type="entry name" value="Quinoprotein alcohol dehydrogenase-like"/>
    <property type="match status" value="2"/>
</dbReference>
<feature type="repeat" description="WD" evidence="3">
    <location>
        <begin position="1374"/>
        <end position="1415"/>
    </location>
</feature>